<accession>A0A833PN46</accession>
<dbReference type="InterPro" id="IPR002560">
    <property type="entry name" value="Transposase_DDE"/>
</dbReference>
<dbReference type="Proteomes" id="UP000467522">
    <property type="component" value="Unassembled WGS sequence"/>
</dbReference>
<feature type="domain" description="Transposase IS204/IS1001/IS1096/IS1165 DDE" evidence="1">
    <location>
        <begin position="1"/>
        <end position="60"/>
    </location>
</feature>
<evidence type="ECO:0000313" key="2">
    <source>
        <dbReference type="EMBL" id="KAF1033328.1"/>
    </source>
</evidence>
<dbReference type="Pfam" id="PF01610">
    <property type="entry name" value="DDE_Tnp_ISL3"/>
    <property type="match status" value="1"/>
</dbReference>
<evidence type="ECO:0000313" key="3">
    <source>
        <dbReference type="Proteomes" id="UP000467522"/>
    </source>
</evidence>
<protein>
    <recommendedName>
        <fullName evidence="1">Transposase IS204/IS1001/IS1096/IS1165 DDE domain-containing protein</fullName>
    </recommendedName>
</protein>
<evidence type="ECO:0000259" key="1">
    <source>
        <dbReference type="Pfam" id="PF01610"/>
    </source>
</evidence>
<dbReference type="AlphaFoldDB" id="A0A833PN46"/>
<sequence>MRSKVEPMKDVVRMIRKHFAGIVAWTQTRQTNGFLEAINGLFQAAKRKARGYTNLTTMRTVLFLIAGTLDFSKINPHVA</sequence>
<dbReference type="EMBL" id="WNDV01000030">
    <property type="protein sequence ID" value="KAF1033328.1"/>
    <property type="molecule type" value="Genomic_DNA"/>
</dbReference>
<comment type="caution">
    <text evidence="2">The sequence shown here is derived from an EMBL/GenBank/DDBJ whole genome shotgun (WGS) entry which is preliminary data.</text>
</comment>
<organism evidence="2 3">
    <name type="scientific">Burkholderia lata (strain ATCC 17760 / DSM 23089 / LMG 22485 / NCIMB 9086 / R18194 / 383)</name>
    <dbReference type="NCBI Taxonomy" id="482957"/>
    <lineage>
        <taxon>Bacteria</taxon>
        <taxon>Pseudomonadati</taxon>
        <taxon>Pseudomonadota</taxon>
        <taxon>Betaproteobacteria</taxon>
        <taxon>Burkholderiales</taxon>
        <taxon>Burkholderiaceae</taxon>
        <taxon>Burkholderia</taxon>
        <taxon>Burkholderia cepacia complex</taxon>
    </lineage>
</organism>
<gene>
    <name evidence="2" type="ORF">GAK33_06459</name>
</gene>
<reference evidence="3" key="1">
    <citation type="journal article" date="2020" name="MBio">
        <title>Horizontal gene transfer to a defensive symbiont with a reduced genome amongst a multipartite beetle microbiome.</title>
        <authorList>
            <person name="Waterworth S.C."/>
            <person name="Florez L.V."/>
            <person name="Rees E.R."/>
            <person name="Hertweck C."/>
            <person name="Kaltenpoth M."/>
            <person name="Kwan J.C."/>
        </authorList>
    </citation>
    <scope>NUCLEOTIDE SEQUENCE [LARGE SCALE GENOMIC DNA]</scope>
</reference>
<name>A0A833PN46_BURL3</name>
<proteinExistence type="predicted"/>